<dbReference type="Gene3D" id="3.90.70.50">
    <property type="entry name" value="Peptidase C10, streptopain"/>
    <property type="match status" value="2"/>
</dbReference>
<dbReference type="SUPFAM" id="SSF54001">
    <property type="entry name" value="Cysteine proteinases"/>
    <property type="match status" value="1"/>
</dbReference>
<dbReference type="STRING" id="873513.HMPREF6485_1236"/>
<keyword evidence="2" id="KW-0645">Protease</keyword>
<evidence type="ECO:0000256" key="1">
    <source>
        <dbReference type="ARBA" id="ARBA00009693"/>
    </source>
</evidence>
<dbReference type="EMBL" id="AEPD01000026">
    <property type="protein sequence ID" value="EFU30667.1"/>
    <property type="molecule type" value="Genomic_DNA"/>
</dbReference>
<comment type="caution">
    <text evidence="7">The sequence shown here is derived from an EMBL/GenBank/DDBJ whole genome shotgun (WGS) entry which is preliminary data.</text>
</comment>
<keyword evidence="3" id="KW-0732">Signal</keyword>
<dbReference type="InterPro" id="IPR000200">
    <property type="entry name" value="Peptidase_C10"/>
</dbReference>
<protein>
    <recommendedName>
        <fullName evidence="6">Spi protease inhibitor domain-containing protein</fullName>
    </recommendedName>
</protein>
<dbReference type="AlphaFoldDB" id="E6K6I7"/>
<dbReference type="GeneID" id="93536058"/>
<evidence type="ECO:0000256" key="3">
    <source>
        <dbReference type="ARBA" id="ARBA00022729"/>
    </source>
</evidence>
<keyword evidence="8" id="KW-1185">Reference proteome</keyword>
<dbReference type="Pfam" id="PF01640">
    <property type="entry name" value="Peptidase_C10"/>
    <property type="match status" value="1"/>
</dbReference>
<dbReference type="InterPro" id="IPR044934">
    <property type="entry name" value="Streptopain_sf"/>
</dbReference>
<dbReference type="HOGENOM" id="CLU_045358_0_0_10"/>
<evidence type="ECO:0000313" key="8">
    <source>
        <dbReference type="Proteomes" id="UP000003112"/>
    </source>
</evidence>
<dbReference type="RefSeq" id="WP_004345257.1">
    <property type="nucleotide sequence ID" value="NZ_GL586311.1"/>
</dbReference>
<evidence type="ECO:0000256" key="5">
    <source>
        <dbReference type="ARBA" id="ARBA00022807"/>
    </source>
</evidence>
<sequence length="422" mass="47589">MKLEQVATRATTIKDADNVMYVANFPDGKGFAILSADDRIEAKVIAVTDKGNLTKADVDAVASFFKNEESYIDPSYPTTGEGLFTVKDYPSEVFLNPNTFSTYDESQNDNWVGNFSDNDSALNTRARTKCGTNMCLSLCVNYIDDQMGRAGGGGSGGGTCSTNKINTTYSDWKNILRTNNLLGTYADWHQNTPFNDLYPKKRRYIFFGCRRKAPAGCFPLALAKILTNFREPQRFSYNGTTVDWNALDNIYSSQGKTAAAILLKGIAEWCGSMYFYQGTFTFPSKASSFLKDMGFNNVKRFNYDYNRVTSMIDNGCPVIIYAIPGIKVWNSHAWIIDGYKIKARQEITKYYRNGVLMSTSTKPDTCRMVHCDFGWNGHCNGYYVDGVFKLNSNDNDYDYPWKGGKNTKYNHHIRIITYTKPI</sequence>
<evidence type="ECO:0000256" key="4">
    <source>
        <dbReference type="ARBA" id="ARBA00022801"/>
    </source>
</evidence>
<evidence type="ECO:0000313" key="7">
    <source>
        <dbReference type="EMBL" id="EFU30667.1"/>
    </source>
</evidence>
<dbReference type="InterPro" id="IPR038765">
    <property type="entry name" value="Papain-like_cys_pep_sf"/>
</dbReference>
<dbReference type="GO" id="GO:0006508">
    <property type="term" value="P:proteolysis"/>
    <property type="evidence" value="ECO:0007669"/>
    <property type="project" value="UniProtKB-KW"/>
</dbReference>
<dbReference type="eggNOG" id="ENOG5033UY2">
    <property type="taxonomic scope" value="Bacteria"/>
</dbReference>
<keyword evidence="4" id="KW-0378">Hydrolase</keyword>
<gene>
    <name evidence="7" type="ORF">HMPREF6485_1236</name>
</gene>
<accession>E6K6I7</accession>
<name>E6K6I7_9BACT</name>
<proteinExistence type="inferred from homology"/>
<reference evidence="7 8" key="1">
    <citation type="submission" date="2010-10" db="EMBL/GenBank/DDBJ databases">
        <authorList>
            <person name="Muzny D."/>
            <person name="Qin X."/>
            <person name="Deng J."/>
            <person name="Jiang H."/>
            <person name="Liu Y."/>
            <person name="Qu J."/>
            <person name="Song X.-Z."/>
            <person name="Zhang L."/>
            <person name="Thornton R."/>
            <person name="Coyle M."/>
            <person name="Francisco L."/>
            <person name="Jackson L."/>
            <person name="Javaid M."/>
            <person name="Korchina V."/>
            <person name="Kovar C."/>
            <person name="Mata R."/>
            <person name="Mathew T."/>
            <person name="Ngo R."/>
            <person name="Nguyen L."/>
            <person name="Nguyen N."/>
            <person name="Okwuonu G."/>
            <person name="Ongeri F."/>
            <person name="Pham C."/>
            <person name="Simmons D."/>
            <person name="Wilczek-Boney K."/>
            <person name="Hale W."/>
            <person name="Jakkamsetti A."/>
            <person name="Pham P."/>
            <person name="Ruth R."/>
            <person name="San Lucas F."/>
            <person name="Warren J."/>
            <person name="Zhang J."/>
            <person name="Zhao Z."/>
            <person name="Zhou C."/>
            <person name="Zhu D."/>
            <person name="Lee S."/>
            <person name="Bess C."/>
            <person name="Blankenburg K."/>
            <person name="Forbes L."/>
            <person name="Fu Q."/>
            <person name="Gubbala S."/>
            <person name="Hirani K."/>
            <person name="Jayaseelan J.C."/>
            <person name="Lara F."/>
            <person name="Munidasa M."/>
            <person name="Palculict T."/>
            <person name="Patil S."/>
            <person name="Pu L.-L."/>
            <person name="Saada N."/>
            <person name="Tang L."/>
            <person name="Weissenberger G."/>
            <person name="Zhu Y."/>
            <person name="Hemphill L."/>
            <person name="Shang Y."/>
            <person name="Youmans B."/>
            <person name="Ayvaz T."/>
            <person name="Ross M."/>
            <person name="Santibanez J."/>
            <person name="Aqrawi P."/>
            <person name="Gross S."/>
            <person name="Joshi V."/>
            <person name="Fowler G."/>
            <person name="Nazareth L."/>
            <person name="Reid J."/>
            <person name="Worley K."/>
            <person name="Petrosino J."/>
            <person name="Highlander S."/>
            <person name="Gibbs R."/>
        </authorList>
    </citation>
    <scope>NUCLEOTIDE SEQUENCE [LARGE SCALE GENOMIC DNA]</scope>
    <source>
        <strain evidence="7 8">ATCC 33574</strain>
    </source>
</reference>
<evidence type="ECO:0000256" key="2">
    <source>
        <dbReference type="ARBA" id="ARBA00022670"/>
    </source>
</evidence>
<dbReference type="GO" id="GO:0008234">
    <property type="term" value="F:cysteine-type peptidase activity"/>
    <property type="evidence" value="ECO:0007669"/>
    <property type="project" value="UniProtKB-KW"/>
</dbReference>
<comment type="similarity">
    <text evidence="1">Belongs to the peptidase C10 family.</text>
</comment>
<dbReference type="Proteomes" id="UP000003112">
    <property type="component" value="Unassembled WGS sequence"/>
</dbReference>
<evidence type="ECO:0000259" key="6">
    <source>
        <dbReference type="Pfam" id="PF13734"/>
    </source>
</evidence>
<feature type="domain" description="Spi protease inhibitor" evidence="6">
    <location>
        <begin position="12"/>
        <end position="68"/>
    </location>
</feature>
<dbReference type="Pfam" id="PF13734">
    <property type="entry name" value="Inhibitor_I69"/>
    <property type="match status" value="1"/>
</dbReference>
<keyword evidence="5" id="KW-0788">Thiol protease</keyword>
<organism evidence="7 8">
    <name type="scientific">Segatella buccae ATCC 33574</name>
    <dbReference type="NCBI Taxonomy" id="873513"/>
    <lineage>
        <taxon>Bacteria</taxon>
        <taxon>Pseudomonadati</taxon>
        <taxon>Bacteroidota</taxon>
        <taxon>Bacteroidia</taxon>
        <taxon>Bacteroidales</taxon>
        <taxon>Prevotellaceae</taxon>
        <taxon>Segatella</taxon>
    </lineage>
</organism>
<dbReference type="InterPro" id="IPR025896">
    <property type="entry name" value="Spi_Prtas-inh"/>
</dbReference>